<dbReference type="Gene3D" id="1.20.1610.10">
    <property type="entry name" value="alpha-1,2-mannosidases domains"/>
    <property type="match status" value="1"/>
</dbReference>
<dbReference type="InterPro" id="IPR014718">
    <property type="entry name" value="GH-type_carb-bd"/>
</dbReference>
<dbReference type="Gene3D" id="1.20.1050.60">
    <property type="entry name" value="alpha-1,2-mannosidase"/>
    <property type="match status" value="1"/>
</dbReference>
<dbReference type="GO" id="GO:0030246">
    <property type="term" value="F:carbohydrate binding"/>
    <property type="evidence" value="ECO:0007669"/>
    <property type="project" value="InterPro"/>
</dbReference>
<protein>
    <submittedName>
        <fullName evidence="8">Alpha-1,2-mannosidase, putative</fullName>
    </submittedName>
</protein>
<evidence type="ECO:0000313" key="8">
    <source>
        <dbReference type="EMBL" id="SMO81299.1"/>
    </source>
</evidence>
<dbReference type="Gene3D" id="2.70.98.10">
    <property type="match status" value="1"/>
</dbReference>
<keyword evidence="5" id="KW-0732">Signal</keyword>
<evidence type="ECO:0000313" key="9">
    <source>
        <dbReference type="Proteomes" id="UP000319040"/>
    </source>
</evidence>
<gene>
    <name evidence="8" type="ORF">SAMN06265379_108102</name>
</gene>
<dbReference type="PANTHER" id="PTHR12143:SF39">
    <property type="entry name" value="SECRETED PROTEIN"/>
    <property type="match status" value="1"/>
</dbReference>
<evidence type="ECO:0000256" key="3">
    <source>
        <dbReference type="ARBA" id="ARBA00022837"/>
    </source>
</evidence>
<dbReference type="PROSITE" id="PS51257">
    <property type="entry name" value="PROKAR_LIPOPROTEIN"/>
    <property type="match status" value="1"/>
</dbReference>
<name>A0A521EBN3_SACCC</name>
<reference evidence="8 9" key="1">
    <citation type="submission" date="2017-05" db="EMBL/GenBank/DDBJ databases">
        <authorList>
            <person name="Varghese N."/>
            <person name="Submissions S."/>
        </authorList>
    </citation>
    <scope>NUCLEOTIDE SEQUENCE [LARGE SCALE GENOMIC DNA]</scope>
    <source>
        <strain evidence="8 9">DSM 27040</strain>
    </source>
</reference>
<sequence>MNTKQLSIIFPLLMLALLAACTSEIKTEDVDYTQYVDPFIGTDGIVHTFPGATYPFGMVQLSPDGDTQGWNWCSGYHYSDDNIKGFSHTHLSGTGWSDLGDILVMPTVGEIKLNSGSKDNPDEGYRSRISHDDEEASPGYYRVKLQDYGIDAELTTSRRVGFHRYTFPAAEQSNVIIDPTNKIFGKTMETKVTVKDNSTIEGYCYSAGWGGNRYIYFTASFSKPFKKAGVGLHDKVIADAKEAKGADAKAFASFQTAEGEVIEMRLAFSAVSLQGARKNLATEGSEKTFDGVWEKTKAAWQKELAKIEVKGGSEDQKKIFYTGLYHAMIHPNISMDVDGGYVANGKKFNAQDFTNYSTFSLWDTHRAVHPLLTMIDTKRTVDFVKSLVSRHENGGQLPMWELCGFDNTCMIGYPAVSVIADAILKDIPGIDTEKAYEAMRAIAFFPKNSSSDGESGLNEYIEYGYVPADIAKSVAKTLEYSYYDWCIAKVAEKLGKAIDANMFYQRSRNFVNHYHPDKKLFWPKDRNGKWLDNISLTSWDDLMPHYVSGNIWAYAYFYPHATNVVIDLMGGKDAFADNLDDLFAEPMNMEGEQHVDISGFIGHYGHGDEPGHQIAYLYNYAGKPWKTQEKVREISNTMYFAENDGMPNNDDCGQMSAWYIYSSLGFYPVCPGDLNYIIGAPSFEHASIHLENGKSFNVEAINVSADNIYVQSVELNGRPYSKSYISHQDIMNGGKLSFTMGSQPNKNWASAKEDSPVSDLVK</sequence>
<dbReference type="EMBL" id="FXTB01000008">
    <property type="protein sequence ID" value="SMO81299.1"/>
    <property type="molecule type" value="Genomic_DNA"/>
</dbReference>
<dbReference type="InterPro" id="IPR050883">
    <property type="entry name" value="PNGase"/>
</dbReference>
<proteinExistence type="predicted"/>
<comment type="cofactor">
    <cofactor evidence="1">
        <name>Ca(2+)</name>
        <dbReference type="ChEBI" id="CHEBI:29108"/>
    </cofactor>
</comment>
<dbReference type="InterPro" id="IPR041371">
    <property type="entry name" value="GH92_N"/>
</dbReference>
<dbReference type="GO" id="GO:0005975">
    <property type="term" value="P:carbohydrate metabolic process"/>
    <property type="evidence" value="ECO:0007669"/>
    <property type="project" value="InterPro"/>
</dbReference>
<dbReference type="Pfam" id="PF17678">
    <property type="entry name" value="Glyco_hydro_92N"/>
    <property type="match status" value="1"/>
</dbReference>
<dbReference type="Gene3D" id="3.30.2080.10">
    <property type="entry name" value="GH92 mannosidase domain"/>
    <property type="match status" value="1"/>
</dbReference>
<dbReference type="Pfam" id="PF07971">
    <property type="entry name" value="Glyco_hydro_92"/>
    <property type="match status" value="1"/>
</dbReference>
<organism evidence="8 9">
    <name type="scientific">Saccharicrinis carchari</name>
    <dbReference type="NCBI Taxonomy" id="1168039"/>
    <lineage>
        <taxon>Bacteria</taxon>
        <taxon>Pseudomonadati</taxon>
        <taxon>Bacteroidota</taxon>
        <taxon>Bacteroidia</taxon>
        <taxon>Marinilabiliales</taxon>
        <taxon>Marinilabiliaceae</taxon>
        <taxon>Saccharicrinis</taxon>
    </lineage>
</organism>
<dbReference type="InterPro" id="IPR005887">
    <property type="entry name" value="GH92_a_mannosidase_put"/>
</dbReference>
<keyword evidence="9" id="KW-1185">Reference proteome</keyword>
<feature type="domain" description="Glycosyl hydrolase family 92 N-terminal" evidence="7">
    <location>
        <begin position="35"/>
        <end position="269"/>
    </location>
</feature>
<evidence type="ECO:0000256" key="5">
    <source>
        <dbReference type="SAM" id="SignalP"/>
    </source>
</evidence>
<evidence type="ECO:0000256" key="2">
    <source>
        <dbReference type="ARBA" id="ARBA00011245"/>
    </source>
</evidence>
<evidence type="ECO:0000256" key="1">
    <source>
        <dbReference type="ARBA" id="ARBA00001913"/>
    </source>
</evidence>
<evidence type="ECO:0000259" key="6">
    <source>
        <dbReference type="Pfam" id="PF07971"/>
    </source>
</evidence>
<keyword evidence="3" id="KW-0106">Calcium</keyword>
<feature type="chain" id="PRO_5021829961" evidence="5">
    <location>
        <begin position="20"/>
        <end position="762"/>
    </location>
</feature>
<evidence type="ECO:0000256" key="4">
    <source>
        <dbReference type="SAM" id="MobiDB-lite"/>
    </source>
</evidence>
<dbReference type="AlphaFoldDB" id="A0A521EBN3"/>
<dbReference type="FunFam" id="3.30.2080.10:FF:000001">
    <property type="entry name" value="Alpha-1,2-mannosidase subfamily"/>
    <property type="match status" value="1"/>
</dbReference>
<dbReference type="GO" id="GO:0006516">
    <property type="term" value="P:glycoprotein catabolic process"/>
    <property type="evidence" value="ECO:0007669"/>
    <property type="project" value="TreeGrafter"/>
</dbReference>
<dbReference type="InterPro" id="IPR012939">
    <property type="entry name" value="Glyco_hydro_92"/>
</dbReference>
<dbReference type="GO" id="GO:0005829">
    <property type="term" value="C:cytosol"/>
    <property type="evidence" value="ECO:0007669"/>
    <property type="project" value="TreeGrafter"/>
</dbReference>
<feature type="signal peptide" evidence="5">
    <location>
        <begin position="1"/>
        <end position="19"/>
    </location>
</feature>
<dbReference type="PANTHER" id="PTHR12143">
    <property type="entry name" value="PEPTIDE N-GLYCANASE PNGASE -RELATED"/>
    <property type="match status" value="1"/>
</dbReference>
<dbReference type="NCBIfam" id="TIGR01180">
    <property type="entry name" value="aman2_put"/>
    <property type="match status" value="1"/>
</dbReference>
<dbReference type="Proteomes" id="UP000319040">
    <property type="component" value="Unassembled WGS sequence"/>
</dbReference>
<dbReference type="SUPFAM" id="SSF48208">
    <property type="entry name" value="Six-hairpin glycosidases"/>
    <property type="match status" value="1"/>
</dbReference>
<feature type="domain" description="Glycosyl hydrolase family 92" evidence="6">
    <location>
        <begin position="275"/>
        <end position="742"/>
    </location>
</feature>
<dbReference type="InterPro" id="IPR008928">
    <property type="entry name" value="6-hairpin_glycosidase_sf"/>
</dbReference>
<feature type="compositionally biased region" description="Basic and acidic residues" evidence="4">
    <location>
        <begin position="119"/>
        <end position="131"/>
    </location>
</feature>
<comment type="subunit">
    <text evidence="2">Monomer.</text>
</comment>
<evidence type="ECO:0000259" key="7">
    <source>
        <dbReference type="Pfam" id="PF17678"/>
    </source>
</evidence>
<accession>A0A521EBN3</accession>
<dbReference type="GO" id="GO:0000224">
    <property type="term" value="F:peptide-N4-(N-acetyl-beta-glucosaminyl)asparagine amidase activity"/>
    <property type="evidence" value="ECO:0007669"/>
    <property type="project" value="TreeGrafter"/>
</dbReference>
<dbReference type="RefSeq" id="WP_185957566.1">
    <property type="nucleotide sequence ID" value="NZ_FXTB01000008.1"/>
</dbReference>
<feature type="region of interest" description="Disordered" evidence="4">
    <location>
        <begin position="113"/>
        <end position="132"/>
    </location>
</feature>